<evidence type="ECO:0000256" key="6">
    <source>
        <dbReference type="SAM" id="Phobius"/>
    </source>
</evidence>
<dbReference type="GeneID" id="91110796"/>
<evidence type="ECO:0000313" key="8">
    <source>
        <dbReference type="EMBL" id="XCF18125.1"/>
    </source>
</evidence>
<feature type="transmembrane region" description="Helical" evidence="6">
    <location>
        <begin position="168"/>
        <end position="189"/>
    </location>
</feature>
<dbReference type="GO" id="GO:0005886">
    <property type="term" value="C:plasma membrane"/>
    <property type="evidence" value="ECO:0007669"/>
    <property type="project" value="UniProtKB-SubCell"/>
</dbReference>
<dbReference type="AlphaFoldDB" id="A0AAU8CHE1"/>
<organism evidence="8">
    <name type="scientific">Halobacterium sp. NMX12-1</name>
    <dbReference type="NCBI Taxonomy" id="3166650"/>
    <lineage>
        <taxon>Archaea</taxon>
        <taxon>Methanobacteriati</taxon>
        <taxon>Methanobacteriota</taxon>
        <taxon>Stenosarchaea group</taxon>
        <taxon>Halobacteria</taxon>
        <taxon>Halobacteriales</taxon>
        <taxon>Halobacteriaceae</taxon>
        <taxon>Halobacterium</taxon>
    </lineage>
</organism>
<dbReference type="InterPro" id="IPR015414">
    <property type="entry name" value="TMEM64"/>
</dbReference>
<feature type="transmembrane region" description="Helical" evidence="6">
    <location>
        <begin position="12"/>
        <end position="31"/>
    </location>
</feature>
<evidence type="ECO:0000256" key="2">
    <source>
        <dbReference type="ARBA" id="ARBA00022475"/>
    </source>
</evidence>
<evidence type="ECO:0000259" key="7">
    <source>
        <dbReference type="Pfam" id="PF09335"/>
    </source>
</evidence>
<sequence length="233" mass="25168">MRVFSSRENRRRALFILVVGVASLAALYVAIRRYAPFVFDVVALRTWIGQFGVFAPLVFVVVQAVQVVVAPIPGQVVALASGYLFGSIPGTIYSLTGVLIGSAVAFSLAKRYGRSLVEEMLHEDVVTRFDGFVSRVGLPGLLAFVLIPGLPDDVICFLAGLTTWRLRTFIAVISIGRLPAYVLTVFAGGEFADGQLTSGLLLVGVVVALSAIGYRNQDTIQDLVQQFEARLPF</sequence>
<keyword evidence="3 6" id="KW-0812">Transmembrane</keyword>
<feature type="transmembrane region" description="Helical" evidence="6">
    <location>
        <begin position="84"/>
        <end position="109"/>
    </location>
</feature>
<keyword evidence="4 6" id="KW-1133">Transmembrane helix</keyword>
<name>A0AAU8CHE1_9EURY</name>
<protein>
    <submittedName>
        <fullName evidence="8">TVP38/TMEM64 family protein</fullName>
    </submittedName>
</protein>
<comment type="subcellular location">
    <subcellularLocation>
        <location evidence="1">Cell membrane</location>
        <topology evidence="1">Multi-pass membrane protein</topology>
    </subcellularLocation>
</comment>
<keyword evidence="8" id="KW-0614">Plasmid</keyword>
<evidence type="ECO:0000256" key="3">
    <source>
        <dbReference type="ARBA" id="ARBA00022692"/>
    </source>
</evidence>
<dbReference type="PANTHER" id="PTHR12677">
    <property type="entry name" value="GOLGI APPARATUS MEMBRANE PROTEIN TVP38-RELATED"/>
    <property type="match status" value="1"/>
</dbReference>
<accession>A0AAU8CHE1</accession>
<reference evidence="8" key="1">
    <citation type="submission" date="2024-06" db="EMBL/GenBank/DDBJ databases">
        <title>Genome Sequence of an extremely halophilic archaeon isolated from Permian era halite, Salado Formation, Carlsbad, New Mexico: Halobacterium sp. strain NMX12-1.</title>
        <authorList>
            <person name="Sotoa L."/>
            <person name="DasSarma P."/>
            <person name="Anton B.P."/>
            <person name="Vincze T."/>
            <person name="Verma I."/>
            <person name="Eralp B."/>
            <person name="Powers D.W."/>
            <person name="Dozier B.L."/>
            <person name="Roberts R.J."/>
            <person name="DasSarma S."/>
        </authorList>
    </citation>
    <scope>NUCLEOTIDE SEQUENCE</scope>
    <source>
        <strain evidence="8">NMX12-1</strain>
        <plasmid evidence="8">pNMX12-1_211</plasmid>
    </source>
</reference>
<evidence type="ECO:0000256" key="4">
    <source>
        <dbReference type="ARBA" id="ARBA00022989"/>
    </source>
</evidence>
<evidence type="ECO:0000256" key="5">
    <source>
        <dbReference type="ARBA" id="ARBA00023136"/>
    </source>
</evidence>
<dbReference type="InterPro" id="IPR032816">
    <property type="entry name" value="VTT_dom"/>
</dbReference>
<dbReference type="RefSeq" id="WP_353635456.1">
    <property type="nucleotide sequence ID" value="NZ_CP159205.1"/>
</dbReference>
<geneLocation type="plasmid" evidence="8">
    <name>pNMX12-1_211</name>
</geneLocation>
<dbReference type="Pfam" id="PF09335">
    <property type="entry name" value="VTT_dom"/>
    <property type="match status" value="1"/>
</dbReference>
<keyword evidence="5 6" id="KW-0472">Membrane</keyword>
<feature type="transmembrane region" description="Helical" evidence="6">
    <location>
        <begin position="195"/>
        <end position="214"/>
    </location>
</feature>
<feature type="domain" description="VTT" evidence="7">
    <location>
        <begin position="72"/>
        <end position="188"/>
    </location>
</feature>
<dbReference type="KEGG" id="hanx:ABSL23_16560"/>
<evidence type="ECO:0000256" key="1">
    <source>
        <dbReference type="ARBA" id="ARBA00004651"/>
    </source>
</evidence>
<dbReference type="EMBL" id="CP159205">
    <property type="protein sequence ID" value="XCF18125.1"/>
    <property type="molecule type" value="Genomic_DNA"/>
</dbReference>
<feature type="transmembrane region" description="Helical" evidence="6">
    <location>
        <begin position="141"/>
        <end position="161"/>
    </location>
</feature>
<gene>
    <name evidence="8" type="ORF">ABSL23_16560</name>
</gene>
<dbReference type="PANTHER" id="PTHR12677:SF59">
    <property type="entry name" value="GOLGI APPARATUS MEMBRANE PROTEIN TVP38-RELATED"/>
    <property type="match status" value="1"/>
</dbReference>
<feature type="transmembrane region" description="Helical" evidence="6">
    <location>
        <begin position="51"/>
        <end position="72"/>
    </location>
</feature>
<proteinExistence type="predicted"/>
<keyword evidence="2" id="KW-1003">Cell membrane</keyword>